<keyword evidence="5 6" id="KW-0349">Heme</keyword>
<dbReference type="InterPro" id="IPR050364">
    <property type="entry name" value="Cytochrome_P450_fung"/>
</dbReference>
<reference evidence="8 9" key="1">
    <citation type="submission" date="2019-07" db="EMBL/GenBank/DDBJ databases">
        <title>Finished genome of Venturia effusa.</title>
        <authorList>
            <person name="Young C.A."/>
            <person name="Cox M.P."/>
            <person name="Ganley A.R.D."/>
            <person name="David W.J."/>
        </authorList>
    </citation>
    <scope>NUCLEOTIDE SEQUENCE [LARGE SCALE GENOMIC DNA]</scope>
    <source>
        <strain evidence="9">albino</strain>
    </source>
</reference>
<dbReference type="GO" id="GO:0004497">
    <property type="term" value="F:monooxygenase activity"/>
    <property type="evidence" value="ECO:0007669"/>
    <property type="project" value="UniProtKB-KW"/>
</dbReference>
<evidence type="ECO:0000313" key="8">
    <source>
        <dbReference type="EMBL" id="QDS73266.1"/>
    </source>
</evidence>
<dbReference type="Proteomes" id="UP000316270">
    <property type="component" value="Chromosome 9"/>
</dbReference>
<keyword evidence="2 5" id="KW-0479">Metal-binding</keyword>
<dbReference type="OrthoDB" id="2789670at2759"/>
<dbReference type="PROSITE" id="PS00086">
    <property type="entry name" value="CYTOCHROME_P450"/>
    <property type="match status" value="1"/>
</dbReference>
<dbReference type="CDD" id="cd11065">
    <property type="entry name" value="CYP64-like"/>
    <property type="match status" value="1"/>
</dbReference>
<evidence type="ECO:0000256" key="7">
    <source>
        <dbReference type="SAM" id="Phobius"/>
    </source>
</evidence>
<comment type="cofactor">
    <cofactor evidence="5">
        <name>heme</name>
        <dbReference type="ChEBI" id="CHEBI:30413"/>
    </cofactor>
</comment>
<dbReference type="GO" id="GO:0005506">
    <property type="term" value="F:iron ion binding"/>
    <property type="evidence" value="ECO:0007669"/>
    <property type="project" value="InterPro"/>
</dbReference>
<keyword evidence="7" id="KW-0472">Membrane</keyword>
<keyword evidence="4 5" id="KW-0408">Iron</keyword>
<evidence type="ECO:0000256" key="4">
    <source>
        <dbReference type="ARBA" id="ARBA00023004"/>
    </source>
</evidence>
<comment type="similarity">
    <text evidence="1 6">Belongs to the cytochrome P450 family.</text>
</comment>
<evidence type="ECO:0000256" key="6">
    <source>
        <dbReference type="RuleBase" id="RU000461"/>
    </source>
</evidence>
<dbReference type="PRINTS" id="PR00463">
    <property type="entry name" value="EP450I"/>
</dbReference>
<sequence length="519" mass="58933">MASLELPFRATTFVLLSIALVAWRCAIYYAFKKKSRGFPLPPGPRGEPVLGHLRIIPTGNPEYYYQRLSKDLNSDILSFNVLGQSVIVLNSVEAATDLLDKRGANYCDRPRFVLFEEMGWRGTLTFLRWGPRFRMHRKILQKSFQKSNIIQYRSLQERETRVLIEGILKSPGEWETIMRRFATAIVLGIGFGIHIENDQDPYIKMSVDASYALGHGGAPAGTLIDFFPFITKLPTWLVPDRSWKFARDWKWAIRKIHDAPFASVTTQVEEGRAEPSLINTLLVERRCKMERDEPVDMSIEDIKAAAGAVYAAGQDTTWSTLVVFVLNMLLHPEVQSKAQRVIDEVVEPGRLPTFADRPRLQYIDYIVQETLRWCPVSPLGVPHRSIEDDFYEGYFIPKGSFVYANARAMTHDERVYTSPDVFKPDRFVLKSEGGLGEPLPKGHFGFGRRICVGQHLAEASVWIVVASLLSTMTIQRWMNPETGVQEVPVVEVTNGLTSHPKPFRCVFVPRVDRSLQTVG</sequence>
<name>A0A517LCE5_9PEZI</name>
<dbReference type="PANTHER" id="PTHR46300:SF5">
    <property type="entry name" value="CYTOCHROME P450"/>
    <property type="match status" value="1"/>
</dbReference>
<gene>
    <name evidence="8" type="ORF">FKW77_004709</name>
</gene>
<dbReference type="PRINTS" id="PR00385">
    <property type="entry name" value="P450"/>
</dbReference>
<evidence type="ECO:0000256" key="2">
    <source>
        <dbReference type="ARBA" id="ARBA00022723"/>
    </source>
</evidence>
<keyword evidence="9" id="KW-1185">Reference proteome</keyword>
<proteinExistence type="inferred from homology"/>
<dbReference type="InterPro" id="IPR001128">
    <property type="entry name" value="Cyt_P450"/>
</dbReference>
<keyword evidence="3 6" id="KW-0560">Oxidoreductase</keyword>
<dbReference type="STRING" id="50376.A0A517LCE5"/>
<keyword evidence="6" id="KW-0503">Monooxygenase</keyword>
<evidence type="ECO:0000256" key="5">
    <source>
        <dbReference type="PIRSR" id="PIRSR602401-1"/>
    </source>
</evidence>
<dbReference type="GO" id="GO:0016705">
    <property type="term" value="F:oxidoreductase activity, acting on paired donors, with incorporation or reduction of molecular oxygen"/>
    <property type="evidence" value="ECO:0007669"/>
    <property type="project" value="InterPro"/>
</dbReference>
<keyword evidence="7" id="KW-0812">Transmembrane</keyword>
<keyword evidence="7" id="KW-1133">Transmembrane helix</keyword>
<feature type="transmembrane region" description="Helical" evidence="7">
    <location>
        <begin position="12"/>
        <end position="31"/>
    </location>
</feature>
<dbReference type="PANTHER" id="PTHR46300">
    <property type="entry name" value="P450, PUTATIVE (EUROFUNG)-RELATED-RELATED"/>
    <property type="match status" value="1"/>
</dbReference>
<feature type="binding site" description="axial binding residue" evidence="5">
    <location>
        <position position="451"/>
    </location>
    <ligand>
        <name>heme</name>
        <dbReference type="ChEBI" id="CHEBI:30413"/>
    </ligand>
    <ligandPart>
        <name>Fe</name>
        <dbReference type="ChEBI" id="CHEBI:18248"/>
    </ligandPart>
</feature>
<dbReference type="Gene3D" id="1.10.630.10">
    <property type="entry name" value="Cytochrome P450"/>
    <property type="match status" value="1"/>
</dbReference>
<protein>
    <recommendedName>
        <fullName evidence="10">O-methylsterigmatocystin oxidoreductase</fullName>
    </recommendedName>
</protein>
<organism evidence="8 9">
    <name type="scientific">Venturia effusa</name>
    <dbReference type="NCBI Taxonomy" id="50376"/>
    <lineage>
        <taxon>Eukaryota</taxon>
        <taxon>Fungi</taxon>
        <taxon>Dikarya</taxon>
        <taxon>Ascomycota</taxon>
        <taxon>Pezizomycotina</taxon>
        <taxon>Dothideomycetes</taxon>
        <taxon>Pleosporomycetidae</taxon>
        <taxon>Venturiales</taxon>
        <taxon>Venturiaceae</taxon>
        <taxon>Venturia</taxon>
    </lineage>
</organism>
<evidence type="ECO:0000313" key="9">
    <source>
        <dbReference type="Proteomes" id="UP000316270"/>
    </source>
</evidence>
<dbReference type="EMBL" id="CP042193">
    <property type="protein sequence ID" value="QDS73266.1"/>
    <property type="molecule type" value="Genomic_DNA"/>
</dbReference>
<evidence type="ECO:0008006" key="10">
    <source>
        <dbReference type="Google" id="ProtNLM"/>
    </source>
</evidence>
<evidence type="ECO:0000256" key="3">
    <source>
        <dbReference type="ARBA" id="ARBA00023002"/>
    </source>
</evidence>
<accession>A0A517LCE5</accession>
<dbReference type="InterPro" id="IPR017972">
    <property type="entry name" value="Cyt_P450_CS"/>
</dbReference>
<dbReference type="AlphaFoldDB" id="A0A517LCE5"/>
<dbReference type="InterPro" id="IPR002401">
    <property type="entry name" value="Cyt_P450_E_grp-I"/>
</dbReference>
<dbReference type="SUPFAM" id="SSF48264">
    <property type="entry name" value="Cytochrome P450"/>
    <property type="match status" value="1"/>
</dbReference>
<evidence type="ECO:0000256" key="1">
    <source>
        <dbReference type="ARBA" id="ARBA00010617"/>
    </source>
</evidence>
<dbReference type="GO" id="GO:0020037">
    <property type="term" value="F:heme binding"/>
    <property type="evidence" value="ECO:0007669"/>
    <property type="project" value="InterPro"/>
</dbReference>
<dbReference type="InterPro" id="IPR036396">
    <property type="entry name" value="Cyt_P450_sf"/>
</dbReference>
<dbReference type="Pfam" id="PF00067">
    <property type="entry name" value="p450"/>
    <property type="match status" value="1"/>
</dbReference>